<proteinExistence type="predicted"/>
<feature type="region of interest" description="Disordered" evidence="1">
    <location>
        <begin position="1"/>
        <end position="74"/>
    </location>
</feature>
<dbReference type="HOGENOM" id="CLU_200423_0_0_6"/>
<dbReference type="PATRIC" id="fig|914150.5.peg.909"/>
<accession>A0A0F6TQ38</accession>
<dbReference type="Proteomes" id="UP000034071">
    <property type="component" value="Chromosome"/>
</dbReference>
<dbReference type="KEGG" id="kge:TQ33_0896"/>
<keyword evidence="3" id="KW-1185">Reference proteome</keyword>
<protein>
    <submittedName>
        <fullName evidence="2">Uncharacterized protein</fullName>
    </submittedName>
</protein>
<name>A0A0F6TQ38_9GAMM</name>
<feature type="compositionally biased region" description="Basic and acidic residues" evidence="1">
    <location>
        <begin position="45"/>
        <end position="68"/>
    </location>
</feature>
<organism evidence="2 3">
    <name type="scientific">Kangiella geojedonensis</name>
    <dbReference type="NCBI Taxonomy" id="914150"/>
    <lineage>
        <taxon>Bacteria</taxon>
        <taxon>Pseudomonadati</taxon>
        <taxon>Pseudomonadota</taxon>
        <taxon>Gammaproteobacteria</taxon>
        <taxon>Kangiellales</taxon>
        <taxon>Kangiellaceae</taxon>
        <taxon>Kangiella</taxon>
    </lineage>
</organism>
<reference evidence="2 3" key="1">
    <citation type="submission" date="2015-02" db="EMBL/GenBank/DDBJ databases">
        <title>Complete genome sequence of Kangiella geojedonensis strain YCS-5T.</title>
        <authorList>
            <person name="Kim K.M."/>
        </authorList>
    </citation>
    <scope>NUCLEOTIDE SEQUENCE [LARGE SCALE GENOMIC DNA]</scope>
    <source>
        <strain evidence="2 3">YCS-5</strain>
    </source>
</reference>
<feature type="compositionally biased region" description="Basic and acidic residues" evidence="1">
    <location>
        <begin position="1"/>
        <end position="16"/>
    </location>
</feature>
<dbReference type="OrthoDB" id="6198623at2"/>
<gene>
    <name evidence="2" type="ORF">TQ33_0896</name>
</gene>
<dbReference type="NCBIfam" id="NF041950">
    <property type="entry name" value="CBU_0585_fam"/>
    <property type="match status" value="1"/>
</dbReference>
<dbReference type="AlphaFoldDB" id="A0A0F6TQ38"/>
<dbReference type="InterPro" id="IPR049640">
    <property type="entry name" value="CBU_0585/lpg0581-like"/>
</dbReference>
<evidence type="ECO:0000313" key="2">
    <source>
        <dbReference type="EMBL" id="AKE51864.1"/>
    </source>
</evidence>
<dbReference type="RefSeq" id="WP_046560995.1">
    <property type="nucleotide sequence ID" value="NZ_CP010975.1"/>
</dbReference>
<evidence type="ECO:0000313" key="3">
    <source>
        <dbReference type="Proteomes" id="UP000034071"/>
    </source>
</evidence>
<sequence>MSQRNNDKTSDSDKQKVTKSGYKSEITQFLEELDETIQPDSPARQAERQKYEEINAKRDNPDYEEKQSKLWKGF</sequence>
<dbReference type="STRING" id="914150.TQ33_0896"/>
<dbReference type="EMBL" id="CP010975">
    <property type="protein sequence ID" value="AKE51864.1"/>
    <property type="molecule type" value="Genomic_DNA"/>
</dbReference>
<evidence type="ECO:0000256" key="1">
    <source>
        <dbReference type="SAM" id="MobiDB-lite"/>
    </source>
</evidence>